<dbReference type="InterPro" id="IPR014710">
    <property type="entry name" value="RmlC-like_jellyroll"/>
</dbReference>
<keyword evidence="1" id="KW-0472">Membrane</keyword>
<proteinExistence type="predicted"/>
<protein>
    <recommendedName>
        <fullName evidence="2">Cyclic nucleotide-binding domain-containing protein</fullName>
    </recommendedName>
</protein>
<dbReference type="PROSITE" id="PS50042">
    <property type="entry name" value="CNMP_BINDING_3"/>
    <property type="match status" value="1"/>
</dbReference>
<dbReference type="AlphaFoldDB" id="A0A9P0K5J7"/>
<evidence type="ECO:0000256" key="1">
    <source>
        <dbReference type="SAM" id="Phobius"/>
    </source>
</evidence>
<dbReference type="Gene3D" id="1.10.287.70">
    <property type="match status" value="1"/>
</dbReference>
<dbReference type="SMART" id="SM00100">
    <property type="entry name" value="cNMP"/>
    <property type="match status" value="1"/>
</dbReference>
<feature type="transmembrane region" description="Helical" evidence="1">
    <location>
        <begin position="296"/>
        <end position="315"/>
    </location>
</feature>
<dbReference type="InterPro" id="IPR018490">
    <property type="entry name" value="cNMP-bd_dom_sf"/>
</dbReference>
<dbReference type="GO" id="GO:0035725">
    <property type="term" value="P:sodium ion transmembrane transport"/>
    <property type="evidence" value="ECO:0007669"/>
    <property type="project" value="TreeGrafter"/>
</dbReference>
<dbReference type="OrthoDB" id="2021138at2759"/>
<dbReference type="InterPro" id="IPR051413">
    <property type="entry name" value="K/Na_HCN_channel"/>
</dbReference>
<sequence>MQKHWKKCGLLHREQDAVVQHINSGILIEWRRKALGCILMNTKHPFCKVFYRSYTQRRTEHIRQLTQYGRRVHPFSIFNVYWEYLMSWTYIIDCSTRTLRAMFSWGVPATQAENNFLAFLDCVFILDMVVHFNVGYYDYEKNKTMLNYRDIALRYLKSDFIVDFLACSYTLFYPVAYMSRIILSFHGWLVFFPVFRIIRIKRILEAYEIFKLRLSLSTFQSTMFKSLLTLFMILSFSYCMLFTVEDTIESFFYNTMRYEAFSLHRMYTATLKILSVCVFGHTEGAQLAIEMASMTFLVYSVWMNVAVMIVLLHMWKKLGRSRREEAYLEFKQYVKHQGLPPELRTKFFLFLRFKFTNTFFKESRIDKSVSTILKEKLRMSMIKKHILKNDLFRKIPTRMLNNLVARFRTEIFLTNDVIIVAGVPGDCMYFINYGTVAIYSLAGNEVCHLEDGAYFGEIAMIFDELRVETVVAVAPCELFILNRSDFVEIIHPYPRVLEEIRQQARKKISATGLESVEPPKKQRSNSSIL</sequence>
<dbReference type="GO" id="GO:0005249">
    <property type="term" value="F:voltage-gated potassium channel activity"/>
    <property type="evidence" value="ECO:0007669"/>
    <property type="project" value="TreeGrafter"/>
</dbReference>
<name>A0A9P0K5J7_ACAOB</name>
<dbReference type="Gene3D" id="2.60.120.10">
    <property type="entry name" value="Jelly Rolls"/>
    <property type="match status" value="1"/>
</dbReference>
<dbReference type="Proteomes" id="UP001152888">
    <property type="component" value="Unassembled WGS sequence"/>
</dbReference>
<feature type="transmembrane region" description="Helical" evidence="1">
    <location>
        <begin position="116"/>
        <end position="139"/>
    </location>
</feature>
<dbReference type="Pfam" id="PF00027">
    <property type="entry name" value="cNMP_binding"/>
    <property type="match status" value="1"/>
</dbReference>
<dbReference type="GO" id="GO:0098855">
    <property type="term" value="C:HCN channel complex"/>
    <property type="evidence" value="ECO:0007669"/>
    <property type="project" value="TreeGrafter"/>
</dbReference>
<feature type="transmembrane region" description="Helical" evidence="1">
    <location>
        <begin position="224"/>
        <end position="244"/>
    </location>
</feature>
<reference evidence="3" key="1">
    <citation type="submission" date="2022-03" db="EMBL/GenBank/DDBJ databases">
        <authorList>
            <person name="Sayadi A."/>
        </authorList>
    </citation>
    <scope>NUCLEOTIDE SEQUENCE</scope>
</reference>
<keyword evidence="1" id="KW-0812">Transmembrane</keyword>
<feature type="domain" description="Cyclic nucleotide-binding" evidence="2">
    <location>
        <begin position="391"/>
        <end position="507"/>
    </location>
</feature>
<organism evidence="3 4">
    <name type="scientific">Acanthoscelides obtectus</name>
    <name type="common">Bean weevil</name>
    <name type="synonym">Bruchus obtectus</name>
    <dbReference type="NCBI Taxonomy" id="200917"/>
    <lineage>
        <taxon>Eukaryota</taxon>
        <taxon>Metazoa</taxon>
        <taxon>Ecdysozoa</taxon>
        <taxon>Arthropoda</taxon>
        <taxon>Hexapoda</taxon>
        <taxon>Insecta</taxon>
        <taxon>Pterygota</taxon>
        <taxon>Neoptera</taxon>
        <taxon>Endopterygota</taxon>
        <taxon>Coleoptera</taxon>
        <taxon>Polyphaga</taxon>
        <taxon>Cucujiformia</taxon>
        <taxon>Chrysomeloidea</taxon>
        <taxon>Chrysomelidae</taxon>
        <taxon>Bruchinae</taxon>
        <taxon>Bruchini</taxon>
        <taxon>Acanthoscelides</taxon>
    </lineage>
</organism>
<dbReference type="InterPro" id="IPR000595">
    <property type="entry name" value="cNMP-bd_dom"/>
</dbReference>
<keyword evidence="1" id="KW-1133">Transmembrane helix</keyword>
<keyword evidence="4" id="KW-1185">Reference proteome</keyword>
<evidence type="ECO:0000259" key="2">
    <source>
        <dbReference type="PROSITE" id="PS50042"/>
    </source>
</evidence>
<dbReference type="PANTHER" id="PTHR45689:SF14">
    <property type="entry name" value="CYCLIC NUCLEOTIDE-GATED CATION CHANNEL SUBUNIT A-LIKE PROTEIN"/>
    <property type="match status" value="1"/>
</dbReference>
<dbReference type="SUPFAM" id="SSF51206">
    <property type="entry name" value="cAMP-binding domain-like"/>
    <property type="match status" value="1"/>
</dbReference>
<dbReference type="SUPFAM" id="SSF81324">
    <property type="entry name" value="Voltage-gated potassium channels"/>
    <property type="match status" value="1"/>
</dbReference>
<dbReference type="EMBL" id="CAKOFQ010006747">
    <property type="protein sequence ID" value="CAH1967741.1"/>
    <property type="molecule type" value="Genomic_DNA"/>
</dbReference>
<accession>A0A9P0K5J7</accession>
<gene>
    <name evidence="3" type="ORF">ACAOBT_LOCUS7527</name>
</gene>
<dbReference type="GO" id="GO:0003254">
    <property type="term" value="P:regulation of membrane depolarization"/>
    <property type="evidence" value="ECO:0007669"/>
    <property type="project" value="TreeGrafter"/>
</dbReference>
<evidence type="ECO:0000313" key="4">
    <source>
        <dbReference type="Proteomes" id="UP001152888"/>
    </source>
</evidence>
<evidence type="ECO:0000313" key="3">
    <source>
        <dbReference type="EMBL" id="CAH1967741.1"/>
    </source>
</evidence>
<dbReference type="PANTHER" id="PTHR45689">
    <property type="entry name" value="I[[H]] CHANNEL, ISOFORM E"/>
    <property type="match status" value="1"/>
</dbReference>
<dbReference type="CDD" id="cd00038">
    <property type="entry name" value="CAP_ED"/>
    <property type="match status" value="1"/>
</dbReference>
<comment type="caution">
    <text evidence="3">The sequence shown here is derived from an EMBL/GenBank/DDBJ whole genome shotgun (WGS) entry which is preliminary data.</text>
</comment>